<dbReference type="SUPFAM" id="SSF55920">
    <property type="entry name" value="Creatinase/aminopeptidase"/>
    <property type="match status" value="1"/>
</dbReference>
<dbReference type="InterPro" id="IPR036005">
    <property type="entry name" value="Creatinase/aminopeptidase-like"/>
</dbReference>
<evidence type="ECO:0000313" key="2">
    <source>
        <dbReference type="EMBL" id="SUZ91698.1"/>
    </source>
</evidence>
<dbReference type="Gene3D" id="3.90.230.10">
    <property type="entry name" value="Creatinase/methionine aminopeptidase superfamily"/>
    <property type="match status" value="1"/>
</dbReference>
<reference evidence="2" key="1">
    <citation type="submission" date="2018-05" db="EMBL/GenBank/DDBJ databases">
        <authorList>
            <person name="Lanie J.A."/>
            <person name="Ng W.-L."/>
            <person name="Kazmierczak K.M."/>
            <person name="Andrzejewski T.M."/>
            <person name="Davidsen T.M."/>
            <person name="Wayne K.J."/>
            <person name="Tettelin H."/>
            <person name="Glass J.I."/>
            <person name="Rusch D."/>
            <person name="Podicherti R."/>
            <person name="Tsui H.-C.T."/>
            <person name="Winkler M.E."/>
        </authorList>
    </citation>
    <scope>NUCLEOTIDE SEQUENCE</scope>
</reference>
<name>A0A381RL68_9ZZZZ</name>
<evidence type="ECO:0000259" key="1">
    <source>
        <dbReference type="Pfam" id="PF00557"/>
    </source>
</evidence>
<dbReference type="Pfam" id="PF00557">
    <property type="entry name" value="Peptidase_M24"/>
    <property type="match status" value="1"/>
</dbReference>
<dbReference type="InterPro" id="IPR050659">
    <property type="entry name" value="Peptidase_M24B"/>
</dbReference>
<dbReference type="CDD" id="cd01066">
    <property type="entry name" value="APP_MetAP"/>
    <property type="match status" value="1"/>
</dbReference>
<sequence>MKASQHFTICLLFLLALSEVPMAGQEARERWERMNQIRREKFDKILPEVMRENGIDMWITMIREANYGTLYLDFGQGYTGNTGYYIFTDRGGERIERAALGINGYRIRQSGAYDLFESANRLADFVQERQPKRIGINTSRTIGPIDNLTYAGYQQLVETLNEPYASRLVSAEKLVSDFRSRRTTTEIAAFAEAGELSRQIAERALSNEVITPGVTMLEDVAWWMMDQLLERGLDTSFGLPSVYITGPNGIEATSSDRIIRRGDLLMIDWGLGYLNMYTDMKRIAYVLMNGESTVPVSFQRAFDQGRKARTIITETIRPGIAAAQAEQEIYDALAEAGFQRIDFNKPTENPDVTDVVIGSHSVGNSGHGIGPSIAFFNPVRIEYTLHPTNLLSIELFAYTAVAEWNNKKVRIPLEDDAVLTARGIEWLYPINERILLIR</sequence>
<dbReference type="EMBL" id="UINC01001997">
    <property type="protein sequence ID" value="SUZ91698.1"/>
    <property type="molecule type" value="Genomic_DNA"/>
</dbReference>
<dbReference type="AlphaFoldDB" id="A0A381RL68"/>
<dbReference type="PANTHER" id="PTHR46112:SF8">
    <property type="entry name" value="CYTOPLASMIC PEPTIDASE PEPQ-RELATED"/>
    <property type="match status" value="1"/>
</dbReference>
<accession>A0A381RL68</accession>
<dbReference type="InterPro" id="IPR000994">
    <property type="entry name" value="Pept_M24"/>
</dbReference>
<protein>
    <recommendedName>
        <fullName evidence="1">Peptidase M24 domain-containing protein</fullName>
    </recommendedName>
</protein>
<proteinExistence type="predicted"/>
<gene>
    <name evidence="2" type="ORF">METZ01_LOCUS44552</name>
</gene>
<feature type="domain" description="Peptidase M24" evidence="1">
    <location>
        <begin position="190"/>
        <end position="420"/>
    </location>
</feature>
<organism evidence="2">
    <name type="scientific">marine metagenome</name>
    <dbReference type="NCBI Taxonomy" id="408172"/>
    <lineage>
        <taxon>unclassified sequences</taxon>
        <taxon>metagenomes</taxon>
        <taxon>ecological metagenomes</taxon>
    </lineage>
</organism>
<dbReference type="PANTHER" id="PTHR46112">
    <property type="entry name" value="AMINOPEPTIDASE"/>
    <property type="match status" value="1"/>
</dbReference>